<dbReference type="OrthoDB" id="9764248at2"/>
<protein>
    <submittedName>
        <fullName evidence="10">Cytochrome P450 136</fullName>
        <ecNumber evidence="10">1.14.-.-</ecNumber>
    </submittedName>
</protein>
<evidence type="ECO:0000256" key="9">
    <source>
        <dbReference type="RuleBase" id="RU000461"/>
    </source>
</evidence>
<dbReference type="AlphaFoldDB" id="A0A2R8ADL6"/>
<evidence type="ECO:0000256" key="1">
    <source>
        <dbReference type="ARBA" id="ARBA00001971"/>
    </source>
</evidence>
<dbReference type="Pfam" id="PF00067">
    <property type="entry name" value="p450"/>
    <property type="match status" value="1"/>
</dbReference>
<keyword evidence="11" id="KW-1185">Reference proteome</keyword>
<keyword evidence="3 8" id="KW-0349">Heme</keyword>
<sequence length="444" mass="50288">MTVQPARLESLRHIPGRKGLPFLGNALDFIRDPYAASMRNYEEYGPVFRQYMLGEWSVSLAGADAVEYVLTDPDKNFSSKNGWWLLKEIFPGGLMLRDFDDHRAHRRVMQPAFRAAAMEDYLLRMNGGIAQLIRAWEADERLEFYPAIKALTLKLGAAVFMGLPLGNAEADALNKAFQDEVAASLALIRAPLPGTTYKKGLDGRAYLTRRFAEMIPERRADPGADFFSQMASATDEDGKSWTEQEIIDHLNFLMMAAHDTTTSALTTMVWAMAKWPQWQDAVHEEVLALPHGDLTMKDLPQLEVTERVFKEALRFMPPVPFIPRQAVRAFEWQGVKIPAGANIGISPGMTMMQEEYWTDPEMFDPDRFTSNRAEDRNHRFAWAPFGGGTHKCIGLHFAMMQVKAFTAQFVRKYRVSLVDGAGEKWHRVPIPKPADGLPLHIVRR</sequence>
<dbReference type="GO" id="GO:0020037">
    <property type="term" value="F:heme binding"/>
    <property type="evidence" value="ECO:0007669"/>
    <property type="project" value="InterPro"/>
</dbReference>
<evidence type="ECO:0000256" key="7">
    <source>
        <dbReference type="ARBA" id="ARBA00023033"/>
    </source>
</evidence>
<keyword evidence="4 8" id="KW-0479">Metal-binding</keyword>
<dbReference type="RefSeq" id="WP_108782884.1">
    <property type="nucleotide sequence ID" value="NZ_OMKW01000003.1"/>
</dbReference>
<dbReference type="EC" id="1.14.-.-" evidence="10"/>
<feature type="binding site" description="axial binding residue" evidence="8">
    <location>
        <position position="392"/>
    </location>
    <ligand>
        <name>heme</name>
        <dbReference type="ChEBI" id="CHEBI:30413"/>
    </ligand>
    <ligandPart>
        <name>Fe</name>
        <dbReference type="ChEBI" id="CHEBI:18248"/>
    </ligandPart>
</feature>
<dbReference type="PANTHER" id="PTHR24286">
    <property type="entry name" value="CYTOCHROME P450 26"/>
    <property type="match status" value="1"/>
</dbReference>
<gene>
    <name evidence="10" type="ORF">POI8812_02502</name>
</gene>
<dbReference type="GO" id="GO:0016125">
    <property type="term" value="P:sterol metabolic process"/>
    <property type="evidence" value="ECO:0007669"/>
    <property type="project" value="TreeGrafter"/>
</dbReference>
<dbReference type="SUPFAM" id="SSF48264">
    <property type="entry name" value="Cytochrome P450"/>
    <property type="match status" value="1"/>
</dbReference>
<reference evidence="10 11" key="1">
    <citation type="submission" date="2018-03" db="EMBL/GenBank/DDBJ databases">
        <authorList>
            <person name="Keele B.F."/>
        </authorList>
    </citation>
    <scope>NUCLEOTIDE SEQUENCE [LARGE SCALE GENOMIC DNA]</scope>
    <source>
        <strain evidence="10 11">CeCT 8812</strain>
    </source>
</reference>
<dbReference type="Proteomes" id="UP000244932">
    <property type="component" value="Unassembled WGS sequence"/>
</dbReference>
<dbReference type="GO" id="GO:0004497">
    <property type="term" value="F:monooxygenase activity"/>
    <property type="evidence" value="ECO:0007669"/>
    <property type="project" value="UniProtKB-KW"/>
</dbReference>
<comment type="cofactor">
    <cofactor evidence="1 8">
        <name>heme</name>
        <dbReference type="ChEBI" id="CHEBI:30413"/>
    </cofactor>
</comment>
<dbReference type="InterPro" id="IPR036396">
    <property type="entry name" value="Cyt_P450_sf"/>
</dbReference>
<dbReference type="EMBL" id="OMKW01000003">
    <property type="protein sequence ID" value="SPF30168.1"/>
    <property type="molecule type" value="Genomic_DNA"/>
</dbReference>
<evidence type="ECO:0000256" key="6">
    <source>
        <dbReference type="ARBA" id="ARBA00023004"/>
    </source>
</evidence>
<keyword evidence="6 8" id="KW-0408">Iron</keyword>
<name>A0A2R8ADL6_9RHOB</name>
<dbReference type="InterPro" id="IPR001128">
    <property type="entry name" value="Cyt_P450"/>
</dbReference>
<dbReference type="InterPro" id="IPR002403">
    <property type="entry name" value="Cyt_P450_E_grp-IV"/>
</dbReference>
<dbReference type="PANTHER" id="PTHR24286:SF24">
    <property type="entry name" value="LANOSTEROL 14-ALPHA DEMETHYLASE"/>
    <property type="match status" value="1"/>
</dbReference>
<keyword evidence="5 9" id="KW-0560">Oxidoreductase</keyword>
<evidence type="ECO:0000313" key="10">
    <source>
        <dbReference type="EMBL" id="SPF30168.1"/>
    </source>
</evidence>
<evidence type="ECO:0000256" key="4">
    <source>
        <dbReference type="ARBA" id="ARBA00022723"/>
    </source>
</evidence>
<organism evidence="10 11">
    <name type="scientific">Pontivivens insulae</name>
    <dbReference type="NCBI Taxonomy" id="1639689"/>
    <lineage>
        <taxon>Bacteria</taxon>
        <taxon>Pseudomonadati</taxon>
        <taxon>Pseudomonadota</taxon>
        <taxon>Alphaproteobacteria</taxon>
        <taxon>Rhodobacterales</taxon>
        <taxon>Paracoccaceae</taxon>
        <taxon>Pontivivens</taxon>
    </lineage>
</organism>
<evidence type="ECO:0000313" key="11">
    <source>
        <dbReference type="Proteomes" id="UP000244932"/>
    </source>
</evidence>
<accession>A0A2R8ADL6</accession>
<evidence type="ECO:0000256" key="8">
    <source>
        <dbReference type="PIRSR" id="PIRSR602403-1"/>
    </source>
</evidence>
<dbReference type="InterPro" id="IPR017972">
    <property type="entry name" value="Cyt_P450_CS"/>
</dbReference>
<keyword evidence="7 9" id="KW-0503">Monooxygenase</keyword>
<comment type="similarity">
    <text evidence="2 9">Belongs to the cytochrome P450 family.</text>
</comment>
<proteinExistence type="inferred from homology"/>
<dbReference type="GO" id="GO:0005506">
    <property type="term" value="F:iron ion binding"/>
    <property type="evidence" value="ECO:0007669"/>
    <property type="project" value="InterPro"/>
</dbReference>
<evidence type="ECO:0000256" key="5">
    <source>
        <dbReference type="ARBA" id="ARBA00023002"/>
    </source>
</evidence>
<dbReference type="PRINTS" id="PR00385">
    <property type="entry name" value="P450"/>
</dbReference>
<dbReference type="Gene3D" id="1.10.630.10">
    <property type="entry name" value="Cytochrome P450"/>
    <property type="match status" value="1"/>
</dbReference>
<evidence type="ECO:0000256" key="3">
    <source>
        <dbReference type="ARBA" id="ARBA00022617"/>
    </source>
</evidence>
<evidence type="ECO:0000256" key="2">
    <source>
        <dbReference type="ARBA" id="ARBA00010617"/>
    </source>
</evidence>
<dbReference type="GO" id="GO:0016705">
    <property type="term" value="F:oxidoreductase activity, acting on paired donors, with incorporation or reduction of molecular oxygen"/>
    <property type="evidence" value="ECO:0007669"/>
    <property type="project" value="InterPro"/>
</dbReference>
<dbReference type="PRINTS" id="PR00465">
    <property type="entry name" value="EP450IV"/>
</dbReference>
<dbReference type="PROSITE" id="PS00086">
    <property type="entry name" value="CYTOCHROME_P450"/>
    <property type="match status" value="1"/>
</dbReference>